<evidence type="ECO:0000313" key="3">
    <source>
        <dbReference type="Proteomes" id="UP000030745"/>
    </source>
</evidence>
<dbReference type="VEuPathDB" id="FungiDB:SPRG_04455"/>
<evidence type="ECO:0000313" key="2">
    <source>
        <dbReference type="EMBL" id="KDO30554.1"/>
    </source>
</evidence>
<evidence type="ECO:0000256" key="1">
    <source>
        <dbReference type="SAM" id="MobiDB-lite"/>
    </source>
</evidence>
<dbReference type="RefSeq" id="XP_012198769.1">
    <property type="nucleotide sequence ID" value="XM_012343379.1"/>
</dbReference>
<dbReference type="InterPro" id="IPR001680">
    <property type="entry name" value="WD40_rpt"/>
</dbReference>
<dbReference type="PANTHER" id="PTHR44099:SF4">
    <property type="entry name" value="RABCONNECTIN-3B, ISOFORM A"/>
    <property type="match status" value="1"/>
</dbReference>
<accession>A0A067CIJ2</accession>
<dbReference type="OrthoDB" id="338622at2759"/>
<gene>
    <name evidence="2" type="ORF">SPRG_04455</name>
</gene>
<dbReference type="InterPro" id="IPR049916">
    <property type="entry name" value="WDR72-like"/>
</dbReference>
<reference evidence="2 3" key="1">
    <citation type="journal article" date="2013" name="PLoS Genet.">
        <title>Distinctive expansion of potential virulence genes in the genome of the oomycete fish pathogen Saprolegnia parasitica.</title>
        <authorList>
            <person name="Jiang R.H."/>
            <person name="de Bruijn I."/>
            <person name="Haas B.J."/>
            <person name="Belmonte R."/>
            <person name="Lobach L."/>
            <person name="Christie J."/>
            <person name="van den Ackerveken G."/>
            <person name="Bottin A."/>
            <person name="Bulone V."/>
            <person name="Diaz-Moreno S.M."/>
            <person name="Dumas B."/>
            <person name="Fan L."/>
            <person name="Gaulin E."/>
            <person name="Govers F."/>
            <person name="Grenville-Briggs L.J."/>
            <person name="Horner N.R."/>
            <person name="Levin J.Z."/>
            <person name="Mammella M."/>
            <person name="Meijer H.J."/>
            <person name="Morris P."/>
            <person name="Nusbaum C."/>
            <person name="Oome S."/>
            <person name="Phillips A.J."/>
            <person name="van Rooyen D."/>
            <person name="Rzeszutek E."/>
            <person name="Saraiva M."/>
            <person name="Secombes C.J."/>
            <person name="Seidl M.F."/>
            <person name="Snel B."/>
            <person name="Stassen J.H."/>
            <person name="Sykes S."/>
            <person name="Tripathy S."/>
            <person name="van den Berg H."/>
            <person name="Vega-Arreguin J.C."/>
            <person name="Wawra S."/>
            <person name="Young S.K."/>
            <person name="Zeng Q."/>
            <person name="Dieguez-Uribeondo J."/>
            <person name="Russ C."/>
            <person name="Tyler B.M."/>
            <person name="van West P."/>
        </authorList>
    </citation>
    <scope>NUCLEOTIDE SEQUENCE [LARGE SCALE GENOMIC DNA]</scope>
    <source>
        <strain evidence="2 3">CBS 223.65</strain>
    </source>
</reference>
<proteinExistence type="predicted"/>
<dbReference type="InterPro" id="IPR016024">
    <property type="entry name" value="ARM-type_fold"/>
</dbReference>
<dbReference type="EMBL" id="KK583201">
    <property type="protein sequence ID" value="KDO30554.1"/>
    <property type="molecule type" value="Genomic_DNA"/>
</dbReference>
<dbReference type="AlphaFoldDB" id="A0A067CIJ2"/>
<protein>
    <submittedName>
        <fullName evidence="2">Uncharacterized protein</fullName>
    </submittedName>
</protein>
<dbReference type="InterPro" id="IPR015943">
    <property type="entry name" value="WD40/YVTN_repeat-like_dom_sf"/>
</dbReference>
<feature type="region of interest" description="Disordered" evidence="1">
    <location>
        <begin position="393"/>
        <end position="415"/>
    </location>
</feature>
<name>A0A067CIJ2_SAPPC</name>
<dbReference type="PANTHER" id="PTHR44099">
    <property type="entry name" value="RABCONNECTIN-3B, ISOFORM A"/>
    <property type="match status" value="1"/>
</dbReference>
<dbReference type="KEGG" id="spar:SPRG_04455"/>
<keyword evidence="3" id="KW-1185">Reference proteome</keyword>
<dbReference type="GeneID" id="24126898"/>
<dbReference type="SMART" id="SM00320">
    <property type="entry name" value="WD40"/>
    <property type="match status" value="5"/>
</dbReference>
<sequence>MHLPVAVWSHCALRDLALRVTTTCVSLGDDCAPTALVCGTTTGVLLLFRANAGTSTTWRLAALLLRHEAPIAGLVMGTNEWGQAICASVDVSGAVGLWQLSDGRCLAWLQAAATDIAPVLGMQMLSNDRYMLVYGEQGRMVLLDAWKTIVLASPGTSMHQARIDVAVAPCRKTSQMAYDAVLLSLGMEGLTSCFGWTQPIITSSSASDPSPTFVWTQAASWVLAWSSEASDITCIETSIHPATNWLHVDLFPLHARLSPNGRLVLFIWSNRWAILERAWLFHSVEDETATLPTCFQASDNVQWVDGTFADDEHVLLRRHECRFAPDANGNATTLYLFTAPATDVEKPTSTARPLRTTALPDAPLCKVPASNAMITYVCPFGCTWRYSAATSSVPTPLPTPTSSPPRVSHMVMGKKPAPGASAQASLLWNTPLLIHGFDDGHITLSPLVGVPPITLDCLSSAITSIGHVIVNAVESHAATAPLYEGYADSPTSSVRYPSTEKLQRISLLLHKLQHSHLSTPKAALLSPPKSSPPSAESLSATPMVVLLFTGSRDGSVGVSQIRLRLDAGAVVPSATLLHTFHRHRKAVRAIHVSGPSPLGHLVACVGDDHAVSVYTVRMDTTALDVGFFMDCVGQGGCVVDVRWDFRTQHVLLECDDALLYIWSLRTGVLERIVPSAMVPASTLPEETRDPVTIASPLSAPMVHVMTFELRTTVERLQRLWASPSASSTGTALDATFLSFALSWGLDARIDALVERCLYVHAPSLAYSMAITGAAKALTVPLPSSSAPHTTKWQHSSFVSAEIALALVTMCTSFMDEKRKDDELSEQLQVLWSQLITQHMVCLPEQVDAYVEPSLDVLASYGFHEWEALQMASRLLYTRLPPTTRSTTAAEYMTRYHCEVQQLEKDLGGLKQVPAPRIVSRLGSMLVLLSVMGTCFPGELSPASARQVCDVLVSLLQGPPATACVAAELLAKGLLLFRPHLVDLAQLVVQLIPLTLDPSDDDRKRLKQAAMRLLVELGTCEAASVLVVLQQEMSTSDRSYAYREGVLVYLMTWVNLQYLLMARHLPAVIETILCCLDPTKPDRRKKCLAMSTKCLHDLVKRFPMVDFHKTTQRLAIGTMEGVVLLYDLRTATKWRVLDGHTTALSAVLFRKDGAMLVSYAAREASVRWWNVTAGGLLSLLKVQQSCVRQLQLAPLTQHLQRPAELHKVIQSCRFRLAPDDVNVWLTREDESLLPLNFHI</sequence>
<dbReference type="SUPFAM" id="SSF48371">
    <property type="entry name" value="ARM repeat"/>
    <property type="match status" value="1"/>
</dbReference>
<dbReference type="InterPro" id="IPR036322">
    <property type="entry name" value="WD40_repeat_dom_sf"/>
</dbReference>
<dbReference type="STRING" id="695850.A0A067CIJ2"/>
<dbReference type="SUPFAM" id="SSF50978">
    <property type="entry name" value="WD40 repeat-like"/>
    <property type="match status" value="3"/>
</dbReference>
<dbReference type="GO" id="GO:0005737">
    <property type="term" value="C:cytoplasm"/>
    <property type="evidence" value="ECO:0007669"/>
    <property type="project" value="TreeGrafter"/>
</dbReference>
<dbReference type="Gene3D" id="2.130.10.10">
    <property type="entry name" value="YVTN repeat-like/Quinoprotein amine dehydrogenase"/>
    <property type="match status" value="2"/>
</dbReference>
<dbReference type="Proteomes" id="UP000030745">
    <property type="component" value="Unassembled WGS sequence"/>
</dbReference>
<organism evidence="2 3">
    <name type="scientific">Saprolegnia parasitica (strain CBS 223.65)</name>
    <dbReference type="NCBI Taxonomy" id="695850"/>
    <lineage>
        <taxon>Eukaryota</taxon>
        <taxon>Sar</taxon>
        <taxon>Stramenopiles</taxon>
        <taxon>Oomycota</taxon>
        <taxon>Saprolegniomycetes</taxon>
        <taxon>Saprolegniales</taxon>
        <taxon>Saprolegniaceae</taxon>
        <taxon>Saprolegnia</taxon>
    </lineage>
</organism>
<dbReference type="OMA" id="EQPKHIL"/>